<evidence type="ECO:0008006" key="5">
    <source>
        <dbReference type="Google" id="ProtNLM"/>
    </source>
</evidence>
<dbReference type="EMBL" id="JARGDH010000001">
    <property type="protein sequence ID" value="KAL0281321.1"/>
    <property type="molecule type" value="Genomic_DNA"/>
</dbReference>
<feature type="domain" description="VWFA" evidence="2">
    <location>
        <begin position="332"/>
        <end position="549"/>
    </location>
</feature>
<dbReference type="PROSITE" id="PS50234">
    <property type="entry name" value="VWFA"/>
    <property type="match status" value="1"/>
</dbReference>
<proteinExistence type="predicted"/>
<protein>
    <recommendedName>
        <fullName evidence="5">Inter-alpha-trypsin inhibitor heavy chain H4-like</fullName>
    </recommendedName>
</protein>
<dbReference type="Pfam" id="PF08487">
    <property type="entry name" value="VIT"/>
    <property type="match status" value="1"/>
</dbReference>
<comment type="caution">
    <text evidence="4">The sequence shown here is derived from an EMBL/GenBank/DDBJ whole genome shotgun (WGS) entry which is preliminary data.</text>
</comment>
<evidence type="ECO:0000259" key="2">
    <source>
        <dbReference type="PROSITE" id="PS50234"/>
    </source>
</evidence>
<feature type="signal peptide" evidence="1">
    <location>
        <begin position="1"/>
        <end position="19"/>
    </location>
</feature>
<feature type="chain" id="PRO_5044477085" description="Inter-alpha-trypsin inhibitor heavy chain H4-like" evidence="1">
    <location>
        <begin position="20"/>
        <end position="880"/>
    </location>
</feature>
<dbReference type="InterPro" id="IPR013694">
    <property type="entry name" value="VIT"/>
</dbReference>
<organism evidence="4">
    <name type="scientific">Menopon gallinae</name>
    <name type="common">poultry shaft louse</name>
    <dbReference type="NCBI Taxonomy" id="328185"/>
    <lineage>
        <taxon>Eukaryota</taxon>
        <taxon>Metazoa</taxon>
        <taxon>Ecdysozoa</taxon>
        <taxon>Arthropoda</taxon>
        <taxon>Hexapoda</taxon>
        <taxon>Insecta</taxon>
        <taxon>Pterygota</taxon>
        <taxon>Neoptera</taxon>
        <taxon>Paraneoptera</taxon>
        <taxon>Psocodea</taxon>
        <taxon>Troctomorpha</taxon>
        <taxon>Phthiraptera</taxon>
        <taxon>Amblycera</taxon>
        <taxon>Menoponidae</taxon>
        <taxon>Menopon</taxon>
    </lineage>
</organism>
<dbReference type="EMBL" id="JARGDH010000001">
    <property type="protein sequence ID" value="KAL0281320.1"/>
    <property type="molecule type" value="Genomic_DNA"/>
</dbReference>
<dbReference type="AlphaFoldDB" id="A0AAW2III0"/>
<name>A0AAW2III0_9NEOP</name>
<dbReference type="Pfam" id="PF00092">
    <property type="entry name" value="VWA"/>
    <property type="match status" value="1"/>
</dbReference>
<dbReference type="PROSITE" id="PS51468">
    <property type="entry name" value="VIT"/>
    <property type="match status" value="1"/>
</dbReference>
<feature type="domain" description="VIT" evidence="3">
    <location>
        <begin position="57"/>
        <end position="186"/>
    </location>
</feature>
<dbReference type="GO" id="GO:0032991">
    <property type="term" value="C:protein-containing complex"/>
    <property type="evidence" value="ECO:0007669"/>
    <property type="project" value="UniProtKB-ARBA"/>
</dbReference>
<keyword evidence="1" id="KW-0732">Signal</keyword>
<dbReference type="PANTHER" id="PTHR10338:SF108">
    <property type="entry name" value="INTER-ALPHA-TRYPSIN INHIBITOR HEAVY CHAIN H4-LIKE PROTEIN"/>
    <property type="match status" value="1"/>
</dbReference>
<dbReference type="InterPro" id="IPR002035">
    <property type="entry name" value="VWF_A"/>
</dbReference>
<dbReference type="SUPFAM" id="SSF53300">
    <property type="entry name" value="vWA-like"/>
    <property type="match status" value="1"/>
</dbReference>
<evidence type="ECO:0000313" key="4">
    <source>
        <dbReference type="EMBL" id="KAL0281320.1"/>
    </source>
</evidence>
<dbReference type="InterPro" id="IPR036465">
    <property type="entry name" value="vWFA_dom_sf"/>
</dbReference>
<sequence>MGWTWTVLLLSILAYSAHSRVLEGSSLSVIVKRQADDVPKEPPVTAEEIPLDGSLVDIFSTSTKEKKPLKTVIQSLHVVSNVTFRYAKTLIESKILNPADVAQEVFFNVIIPESAFISGFAMEIDGKVYEAYVKEKQEAQKVYDTAVKQGITAGQVKQSARDSNRFSVSVNVEPNKKVRFNLTYEELLERKFGHYRHVVNINPGQLVDDLSVKISVHENRNITKFRIPQFQSGNEIYPVLDEIDSELGVTERLSPTEVAVTFKPTVEDQKKLRKNLKGGDSLGPEEILEGMSGQFAIEYDVERDANGGEILVNDGYFVHFFAPSELPSLKKHIIFVLDVSGSMDGRKIEQLKQAMDGILGELKPHDFFNIIEFAFSVTVRDLDSPELTAVDNPWLVNLKSNVTKKVKPFPATPEYIQKGKDVIKKMAAAGGTNIYDALNVAIEVAKSGMEQGIVKRSADEDKQFKAPEPMIIFLSDGEPTVGETSDSKILKNIDEKNNEPRIPIFSLAFGADADFTLLKRVSLLTNGFARQIYEAADTSLQLRNFYKQISSPELSKVKFVYPPEQVQDETITKVNFANFFGGSELVVSGKLKDENVTPDMGFVEANSAEGIRNYSMIHIDCAPPILKAERNYRPLERLWVYMTIKDLLNQAELIKARSYLLNYKEESKPLELGPEDKALRLALEYSFVTPLTSLVVVKPGSLTDTNVEPAVASPAPALFMKSQAFASVLPLRFGAAPSAQGPHLSTPRISFAPPNLLFKSPGLPPPPALTTEAVNRDFNTTEESEQQEFLNLESITWLDSVRTGDVLRFPGDATSTDYLLATNQADEPHGNCTVTSTGSTGLCRHLNYCVLSDIVDSVDTYYQNYFCMIPGNFAGICCPV</sequence>
<evidence type="ECO:0000259" key="3">
    <source>
        <dbReference type="PROSITE" id="PS51468"/>
    </source>
</evidence>
<accession>A0AAW2III0</accession>
<dbReference type="EMBL" id="JARGDH010000001">
    <property type="protein sequence ID" value="KAL0281325.1"/>
    <property type="molecule type" value="Genomic_DNA"/>
</dbReference>
<dbReference type="SMART" id="SM00609">
    <property type="entry name" value="VIT"/>
    <property type="match status" value="1"/>
</dbReference>
<dbReference type="InterPro" id="IPR050934">
    <property type="entry name" value="ITIH"/>
</dbReference>
<dbReference type="EMBL" id="JARGDH010000001">
    <property type="protein sequence ID" value="KAL0281323.1"/>
    <property type="molecule type" value="Genomic_DNA"/>
</dbReference>
<reference evidence="4" key="1">
    <citation type="journal article" date="2024" name="Gigascience">
        <title>Chromosome-level genome of the poultry shaft louse Menopon gallinae provides insight into the host-switching and adaptive evolution of parasitic lice.</title>
        <authorList>
            <person name="Xu Y."/>
            <person name="Ma L."/>
            <person name="Liu S."/>
            <person name="Liang Y."/>
            <person name="Liu Q."/>
            <person name="He Z."/>
            <person name="Tian L."/>
            <person name="Duan Y."/>
            <person name="Cai W."/>
            <person name="Li H."/>
            <person name="Song F."/>
        </authorList>
    </citation>
    <scope>NUCLEOTIDE SEQUENCE</scope>
    <source>
        <strain evidence="4">Cailab_2023a</strain>
    </source>
</reference>
<evidence type="ECO:0000256" key="1">
    <source>
        <dbReference type="SAM" id="SignalP"/>
    </source>
</evidence>
<dbReference type="PANTHER" id="PTHR10338">
    <property type="entry name" value="INTER-ALPHA-TRYPSIN INHIBITOR HEAVY CHAIN FAMILY MEMBER"/>
    <property type="match status" value="1"/>
</dbReference>
<dbReference type="Gene3D" id="3.40.50.410">
    <property type="entry name" value="von Willebrand factor, type A domain"/>
    <property type="match status" value="1"/>
</dbReference>
<dbReference type="SMART" id="SM00327">
    <property type="entry name" value="VWA"/>
    <property type="match status" value="1"/>
</dbReference>
<gene>
    <name evidence="4" type="ORF">PYX00_002347</name>
</gene>